<protein>
    <submittedName>
        <fullName evidence="1">Utp11-domain-containing protein</fullName>
    </submittedName>
</protein>
<keyword evidence="2" id="KW-1185">Reference proteome</keyword>
<evidence type="ECO:0000313" key="2">
    <source>
        <dbReference type="Proteomes" id="UP000245626"/>
    </source>
</evidence>
<evidence type="ECO:0000313" key="1">
    <source>
        <dbReference type="EMBL" id="PWN51216.1"/>
    </source>
</evidence>
<dbReference type="EMBL" id="KZ819861">
    <property type="protein sequence ID" value="PWN51216.1"/>
    <property type="molecule type" value="Genomic_DNA"/>
</dbReference>
<name>A0ACD0NZL8_9BASI</name>
<proteinExistence type="predicted"/>
<organism evidence="1 2">
    <name type="scientific">Violaceomyces palustris</name>
    <dbReference type="NCBI Taxonomy" id="1673888"/>
    <lineage>
        <taxon>Eukaryota</taxon>
        <taxon>Fungi</taxon>
        <taxon>Dikarya</taxon>
        <taxon>Basidiomycota</taxon>
        <taxon>Ustilaginomycotina</taxon>
        <taxon>Ustilaginomycetes</taxon>
        <taxon>Violaceomycetales</taxon>
        <taxon>Violaceomycetaceae</taxon>
        <taxon>Violaceomyces</taxon>
    </lineage>
</organism>
<accession>A0ACD0NZL8</accession>
<dbReference type="Proteomes" id="UP000245626">
    <property type="component" value="Unassembled WGS sequence"/>
</dbReference>
<gene>
    <name evidence="1" type="ORF">IE53DRAFT_368262</name>
</gene>
<sequence length="339" mass="38118">MTLRNIVQRRNHKERSQPLNRAKLGLLEKHKDYVQRAKDHHSKRDRIKRLKEKAADRNKDEFYFGMINSRTEKGVHIQDRGNQAMDNDVVALLKTQDAGYVRAQIMAEKKRIAGLVSRIAPSVPGMRAEWLEEKEGRKQTLQAAGLLISEPKKGKGKAKATEEWYDMDEDLGQGRSSGSNEIVGGMGQKTVWKDDIDQVQAYQPSTWVDDDTMAGEDEEDSLGVKTSQRLEDEKARKASRRAGEKHLGYLVSELKSRQDRLAVLKSASEKLGIVRALMTTKGGYLNKAKKVDGIKDAVAQGKVTSNGLALPGNEDDDDDDSQGGGQQKKSYKWSKERRR</sequence>
<reference evidence="1 2" key="1">
    <citation type="journal article" date="2018" name="Mol. Biol. Evol.">
        <title>Broad Genomic Sampling Reveals a Smut Pathogenic Ancestry of the Fungal Clade Ustilaginomycotina.</title>
        <authorList>
            <person name="Kijpornyongpan T."/>
            <person name="Mondo S.J."/>
            <person name="Barry K."/>
            <person name="Sandor L."/>
            <person name="Lee J."/>
            <person name="Lipzen A."/>
            <person name="Pangilinan J."/>
            <person name="LaButti K."/>
            <person name="Hainaut M."/>
            <person name="Henrissat B."/>
            <person name="Grigoriev I.V."/>
            <person name="Spatafora J.W."/>
            <person name="Aime M.C."/>
        </authorList>
    </citation>
    <scope>NUCLEOTIDE SEQUENCE [LARGE SCALE GENOMIC DNA]</scope>
    <source>
        <strain evidence="1 2">SA 807</strain>
    </source>
</reference>